<evidence type="ECO:0000313" key="1">
    <source>
        <dbReference type="EMBL" id="SDF79206.1"/>
    </source>
</evidence>
<dbReference type="SUPFAM" id="SSF53335">
    <property type="entry name" value="S-adenosyl-L-methionine-dependent methyltransferases"/>
    <property type="match status" value="1"/>
</dbReference>
<reference evidence="1 2" key="1">
    <citation type="submission" date="2016-10" db="EMBL/GenBank/DDBJ databases">
        <authorList>
            <person name="de Groot N.N."/>
        </authorList>
    </citation>
    <scope>NUCLEOTIDE SEQUENCE [LARGE SCALE GENOMIC DNA]</scope>
    <source>
        <strain evidence="1 2">DSM 25584</strain>
    </source>
</reference>
<dbReference type="Proteomes" id="UP000199415">
    <property type="component" value="Unassembled WGS sequence"/>
</dbReference>
<keyword evidence="2" id="KW-1185">Reference proteome</keyword>
<dbReference type="STRING" id="1082479.SAMN05216241_102369"/>
<dbReference type="AlphaFoldDB" id="A0A1G7NYS5"/>
<dbReference type="RefSeq" id="WP_090018984.1">
    <property type="nucleotide sequence ID" value="NZ_FNCE01000002.1"/>
</dbReference>
<proteinExistence type="predicted"/>
<dbReference type="InterPro" id="IPR029063">
    <property type="entry name" value="SAM-dependent_MTases_sf"/>
</dbReference>
<evidence type="ECO:0000313" key="2">
    <source>
        <dbReference type="Proteomes" id="UP000199415"/>
    </source>
</evidence>
<dbReference type="OrthoDB" id="7273451at2"/>
<gene>
    <name evidence="1" type="ORF">SAMN05216241_102369</name>
</gene>
<sequence>MSTFDPAWLRLREPADSAARASVLERLLKTALPAREPLSIIDLAAGTGSNLRYLAPRLGGSQAWRLVDADADLLAAVSDHLAAHGWELADDGRLAQGHGVRARIATEARDLARDAVPADADLVTASALLDLVSGAWIDRLAAACAASGAAALLTLSVDGTLAWEPVAELDGEVRALVNRHQQRDKGFGPALGPHAPQAAVAAFERHGYGVETAASPWRLGPGDAQLQQHLHAGWASAASAVAPDREAAIHDWLAHRMDLLAAGIGSVEVGHLDVLALPGG</sequence>
<dbReference type="EMBL" id="FNCE01000002">
    <property type="protein sequence ID" value="SDF79206.1"/>
    <property type="molecule type" value="Genomic_DNA"/>
</dbReference>
<organism evidence="1 2">
    <name type="scientific">Limimonas halophila</name>
    <dbReference type="NCBI Taxonomy" id="1082479"/>
    <lineage>
        <taxon>Bacteria</taxon>
        <taxon>Pseudomonadati</taxon>
        <taxon>Pseudomonadota</taxon>
        <taxon>Alphaproteobacteria</taxon>
        <taxon>Rhodospirillales</taxon>
        <taxon>Rhodovibrionaceae</taxon>
        <taxon>Limimonas</taxon>
    </lineage>
</organism>
<name>A0A1G7NYS5_9PROT</name>
<protein>
    <recommendedName>
        <fullName evidence="3">Methyltransferase domain-containing protein</fullName>
    </recommendedName>
</protein>
<accession>A0A1G7NYS5</accession>
<evidence type="ECO:0008006" key="3">
    <source>
        <dbReference type="Google" id="ProtNLM"/>
    </source>
</evidence>
<dbReference type="Gene3D" id="3.40.50.150">
    <property type="entry name" value="Vaccinia Virus protein VP39"/>
    <property type="match status" value="1"/>
</dbReference>